<evidence type="ECO:0000256" key="1">
    <source>
        <dbReference type="SAM" id="Phobius"/>
    </source>
</evidence>
<feature type="transmembrane region" description="Helical" evidence="1">
    <location>
        <begin position="37"/>
        <end position="57"/>
    </location>
</feature>
<dbReference type="OrthoDB" id="7391283at2"/>
<keyword evidence="1" id="KW-0472">Membrane</keyword>
<gene>
    <name evidence="2" type="ORF">FPZ54_11665</name>
</gene>
<dbReference type="Proteomes" id="UP000318055">
    <property type="component" value="Chromosome"/>
</dbReference>
<protein>
    <submittedName>
        <fullName evidence="2">Uncharacterized protein</fullName>
    </submittedName>
</protein>
<keyword evidence="3" id="KW-1185">Reference proteome</keyword>
<reference evidence="2 3" key="1">
    <citation type="submission" date="2019-07" db="EMBL/GenBank/DDBJ databases">
        <title>Sphingomonas alkalisoli sp. nov., isolated from rhizosphere soil of Suaedae salsa.</title>
        <authorList>
            <person name="Zhang H."/>
            <person name="Xu L."/>
            <person name="Zhang J.-X."/>
            <person name="Sun J.-Q."/>
        </authorList>
    </citation>
    <scope>NUCLEOTIDE SEQUENCE [LARGE SCALE GENOMIC DNA]</scope>
    <source>
        <strain evidence="2 3">XS-10</strain>
    </source>
</reference>
<dbReference type="RefSeq" id="WP_145847416.1">
    <property type="nucleotide sequence ID" value="NZ_CP042239.1"/>
</dbReference>
<accession>A0A518RGN4</accession>
<keyword evidence="1" id="KW-1133">Transmembrane helix</keyword>
<organism evidence="2 3">
    <name type="scientific">Sphingomonas suaedae</name>
    <dbReference type="NCBI Taxonomy" id="2599297"/>
    <lineage>
        <taxon>Bacteria</taxon>
        <taxon>Pseudomonadati</taxon>
        <taxon>Pseudomonadota</taxon>
        <taxon>Alphaproteobacteria</taxon>
        <taxon>Sphingomonadales</taxon>
        <taxon>Sphingomonadaceae</taxon>
        <taxon>Sphingomonas</taxon>
    </lineage>
</organism>
<evidence type="ECO:0000313" key="2">
    <source>
        <dbReference type="EMBL" id="QDX26615.1"/>
    </source>
</evidence>
<feature type="transmembrane region" description="Helical" evidence="1">
    <location>
        <begin position="116"/>
        <end position="137"/>
    </location>
</feature>
<dbReference type="AlphaFoldDB" id="A0A518RGN4"/>
<feature type="transmembrane region" description="Helical" evidence="1">
    <location>
        <begin position="64"/>
        <end position="84"/>
    </location>
</feature>
<evidence type="ECO:0000313" key="3">
    <source>
        <dbReference type="Proteomes" id="UP000318055"/>
    </source>
</evidence>
<keyword evidence="1" id="KW-0812">Transmembrane</keyword>
<proteinExistence type="predicted"/>
<dbReference type="EMBL" id="CP042239">
    <property type="protein sequence ID" value="QDX26615.1"/>
    <property type="molecule type" value="Genomic_DNA"/>
</dbReference>
<name>A0A518RGN4_9SPHN</name>
<dbReference type="KEGG" id="ssua:FPZ54_11665"/>
<sequence length="141" mass="15079">MNMAVRQERFQEAVSVAAPAAPLRRNRGEHVFDLHPALHIGVFAGFFAYLGIMWAAFGEKGLAIPFVIFAVFLAAAFVVPAWWARIAPGEGRKPGWSEFIAEGLPSGSGSVTAGGAIVQVMIMPAMLVLWGLIVAAIRFAV</sequence>